<dbReference type="EMBL" id="LGRB01000011">
    <property type="protein sequence ID" value="OCT48911.1"/>
    <property type="molecule type" value="Genomic_DNA"/>
</dbReference>
<evidence type="ECO:0000256" key="1">
    <source>
        <dbReference type="SAM" id="MobiDB-lite"/>
    </source>
</evidence>
<reference evidence="3" key="1">
    <citation type="submission" date="2015-07" db="EMBL/GenBank/DDBJ databases">
        <authorList>
            <person name="Teixeira M.M."/>
            <person name="Souza R.C."/>
            <person name="Almeida L.G."/>
            <person name="Vicente V.A."/>
            <person name="de Hoog S."/>
            <person name="Bocca A.L."/>
            <person name="de Almeida S.R."/>
            <person name="Vasconcelos A.T."/>
            <person name="Felipe M.S."/>
        </authorList>
    </citation>
    <scope>NUCLEOTIDE SEQUENCE [LARGE SCALE GENOMIC DNA]</scope>
    <source>
        <strain evidence="3">KSF</strain>
    </source>
</reference>
<evidence type="ECO:0000313" key="3">
    <source>
        <dbReference type="Proteomes" id="UP000094526"/>
    </source>
</evidence>
<keyword evidence="3" id="KW-1185">Reference proteome</keyword>
<accession>A0A1C1CKB2</accession>
<organism evidence="2 3">
    <name type="scientific">Cladophialophora carrionii</name>
    <dbReference type="NCBI Taxonomy" id="86049"/>
    <lineage>
        <taxon>Eukaryota</taxon>
        <taxon>Fungi</taxon>
        <taxon>Dikarya</taxon>
        <taxon>Ascomycota</taxon>
        <taxon>Pezizomycotina</taxon>
        <taxon>Eurotiomycetes</taxon>
        <taxon>Chaetothyriomycetidae</taxon>
        <taxon>Chaetothyriales</taxon>
        <taxon>Herpotrichiellaceae</taxon>
        <taxon>Cladophialophora</taxon>
    </lineage>
</organism>
<proteinExistence type="predicted"/>
<dbReference type="Proteomes" id="UP000094526">
    <property type="component" value="Unassembled WGS sequence"/>
</dbReference>
<dbReference type="AlphaFoldDB" id="A0A1C1CKB2"/>
<dbReference type="VEuPathDB" id="FungiDB:CLCR_05269"/>
<sequence length="114" mass="12311">MQFVVLGMSMSPSGSPLTLTDLSPSRLHYETGNPLKSWRLEAGGGATYSYITRMARPVLGNGLGDEGSCAIDDLLQEATILRPASTFPHNSSKMKLYQARAGRPRPGPALQYLD</sequence>
<gene>
    <name evidence="2" type="ORF">CLCR_05269</name>
</gene>
<evidence type="ECO:0000313" key="2">
    <source>
        <dbReference type="EMBL" id="OCT48911.1"/>
    </source>
</evidence>
<comment type="caution">
    <text evidence="2">The sequence shown here is derived from an EMBL/GenBank/DDBJ whole genome shotgun (WGS) entry which is preliminary data.</text>
</comment>
<feature type="region of interest" description="Disordered" evidence="1">
    <location>
        <begin position="95"/>
        <end position="114"/>
    </location>
</feature>
<name>A0A1C1CKB2_9EURO</name>
<protein>
    <submittedName>
        <fullName evidence="2">Uncharacterized protein</fullName>
    </submittedName>
</protein>